<dbReference type="AlphaFoldDB" id="A0A0F9I7U9"/>
<organism evidence="2">
    <name type="scientific">marine sediment metagenome</name>
    <dbReference type="NCBI Taxonomy" id="412755"/>
    <lineage>
        <taxon>unclassified sequences</taxon>
        <taxon>metagenomes</taxon>
        <taxon>ecological metagenomes</taxon>
    </lineage>
</organism>
<evidence type="ECO:0000313" key="2">
    <source>
        <dbReference type="EMBL" id="KKM15739.1"/>
    </source>
</evidence>
<accession>A0A0F9I7U9</accession>
<proteinExistence type="predicted"/>
<dbReference type="EMBL" id="LAZR01014832">
    <property type="protein sequence ID" value="KKM15739.1"/>
    <property type="molecule type" value="Genomic_DNA"/>
</dbReference>
<feature type="compositionally biased region" description="Low complexity" evidence="1">
    <location>
        <begin position="126"/>
        <end position="135"/>
    </location>
</feature>
<protein>
    <submittedName>
        <fullName evidence="2">Uncharacterized protein</fullName>
    </submittedName>
</protein>
<sequence>MPDNGDFVTIVNRTSKALEYQMNGRIYELKPGPNERPFEHVRYAKDQNPLMGSADKFSVQIGSLVGHRWETGGKTEGRDDITPIEQSTSKELLDRQGEDVVEIQTRHVVTRGGANRPPTADEATDAIPAQLAAPPAHAPSPPVDTPSPLKAQLSELLADSKGMNKATLAKRLEELTSA</sequence>
<name>A0A0F9I7U9_9ZZZZ</name>
<feature type="region of interest" description="Disordered" evidence="1">
    <location>
        <begin position="111"/>
        <end position="149"/>
    </location>
</feature>
<feature type="compositionally biased region" description="Pro residues" evidence="1">
    <location>
        <begin position="136"/>
        <end position="145"/>
    </location>
</feature>
<reference evidence="2" key="1">
    <citation type="journal article" date="2015" name="Nature">
        <title>Complex archaea that bridge the gap between prokaryotes and eukaryotes.</title>
        <authorList>
            <person name="Spang A."/>
            <person name="Saw J.H."/>
            <person name="Jorgensen S.L."/>
            <person name="Zaremba-Niedzwiedzka K."/>
            <person name="Martijn J."/>
            <person name="Lind A.E."/>
            <person name="van Eijk R."/>
            <person name="Schleper C."/>
            <person name="Guy L."/>
            <person name="Ettema T.J."/>
        </authorList>
    </citation>
    <scope>NUCLEOTIDE SEQUENCE</scope>
</reference>
<comment type="caution">
    <text evidence="2">The sequence shown here is derived from an EMBL/GenBank/DDBJ whole genome shotgun (WGS) entry which is preliminary data.</text>
</comment>
<evidence type="ECO:0000256" key="1">
    <source>
        <dbReference type="SAM" id="MobiDB-lite"/>
    </source>
</evidence>
<gene>
    <name evidence="2" type="ORF">LCGC14_1692980</name>
</gene>